<dbReference type="InterPro" id="IPR001173">
    <property type="entry name" value="Glyco_trans_2-like"/>
</dbReference>
<dbReference type="Gene3D" id="3.90.550.10">
    <property type="entry name" value="Spore Coat Polysaccharide Biosynthesis Protein SpsA, Chain A"/>
    <property type="match status" value="1"/>
</dbReference>
<evidence type="ECO:0000313" key="2">
    <source>
        <dbReference type="EMBL" id="MBD0824320.1"/>
    </source>
</evidence>
<evidence type="ECO:0000313" key="3">
    <source>
        <dbReference type="Proteomes" id="UP000621516"/>
    </source>
</evidence>
<dbReference type="PANTHER" id="PTHR43685">
    <property type="entry name" value="GLYCOSYLTRANSFERASE"/>
    <property type="match status" value="1"/>
</dbReference>
<dbReference type="Proteomes" id="UP000621516">
    <property type="component" value="Unassembled WGS sequence"/>
</dbReference>
<dbReference type="CDD" id="cd00761">
    <property type="entry name" value="Glyco_tranf_GTA_type"/>
    <property type="match status" value="1"/>
</dbReference>
<dbReference type="Pfam" id="PF00535">
    <property type="entry name" value="Glycos_transf_2"/>
    <property type="match status" value="1"/>
</dbReference>
<dbReference type="InterPro" id="IPR050834">
    <property type="entry name" value="Glycosyltransf_2"/>
</dbReference>
<sequence>MLSILIPTYNYNVYPLAKELENQANNCNITYEIICFDDGSSSDKNIENEKINLLKYSSFKVLPQNIGRSKIRNLLASNAQYDWMLFLDADTEINNLDFLNRYLKNITKDDQIIYGGIVYQKNRPKPDKVLRWVYGNHREALTLSQREKKPYISFLTLNFLIHKSVLKKIKFNEDIPNLRHEDTLFSITAKANQIKIKHINNPVVHLGLDTNQIFLKKSLESVYALKILIRDNYLTFNDTQLSKTANTLKTYKLDTLFILSFSLFKPMLKKNILSSSPSLFIFDLYRLGYYLNLT</sequence>
<feature type="domain" description="Glycosyltransferase 2-like" evidence="1">
    <location>
        <begin position="3"/>
        <end position="168"/>
    </location>
</feature>
<reference evidence="2 3" key="1">
    <citation type="journal article" date="2018" name="J. Microbiol.">
        <title>Aestuariibaculum marinum sp. nov., a marine bacterium isolated from seawater in South Korea.</title>
        <authorList>
            <person name="Choi J."/>
            <person name="Lee D."/>
            <person name="Jang J.H."/>
            <person name="Cha S."/>
            <person name="Seo T."/>
        </authorList>
    </citation>
    <scope>NUCLEOTIDE SEQUENCE [LARGE SCALE GENOMIC DNA]</scope>
    <source>
        <strain evidence="2 3">IP7</strain>
    </source>
</reference>
<keyword evidence="3" id="KW-1185">Reference proteome</keyword>
<dbReference type="PANTHER" id="PTHR43685:SF2">
    <property type="entry name" value="GLYCOSYLTRANSFERASE 2-LIKE DOMAIN-CONTAINING PROTEIN"/>
    <property type="match status" value="1"/>
</dbReference>
<name>A0A8J6U4P5_9FLAO</name>
<gene>
    <name evidence="2" type="ORF">ICJ85_09830</name>
</gene>
<accession>A0A8J6U4P5</accession>
<dbReference type="SUPFAM" id="SSF53448">
    <property type="entry name" value="Nucleotide-diphospho-sugar transferases"/>
    <property type="match status" value="1"/>
</dbReference>
<dbReference type="InterPro" id="IPR029044">
    <property type="entry name" value="Nucleotide-diphossugar_trans"/>
</dbReference>
<dbReference type="RefSeq" id="WP_188223615.1">
    <property type="nucleotide sequence ID" value="NZ_JACVXD010000004.1"/>
</dbReference>
<evidence type="ECO:0000259" key="1">
    <source>
        <dbReference type="Pfam" id="PF00535"/>
    </source>
</evidence>
<proteinExistence type="predicted"/>
<dbReference type="EMBL" id="JACVXD010000004">
    <property type="protein sequence ID" value="MBD0824320.1"/>
    <property type="molecule type" value="Genomic_DNA"/>
</dbReference>
<dbReference type="AlphaFoldDB" id="A0A8J6U4P5"/>
<comment type="caution">
    <text evidence="2">The sequence shown here is derived from an EMBL/GenBank/DDBJ whole genome shotgun (WGS) entry which is preliminary data.</text>
</comment>
<organism evidence="2 3">
    <name type="scientific">Aestuariibaculum marinum</name>
    <dbReference type="NCBI Taxonomy" id="2683592"/>
    <lineage>
        <taxon>Bacteria</taxon>
        <taxon>Pseudomonadati</taxon>
        <taxon>Bacteroidota</taxon>
        <taxon>Flavobacteriia</taxon>
        <taxon>Flavobacteriales</taxon>
        <taxon>Flavobacteriaceae</taxon>
    </lineage>
</organism>
<protein>
    <submittedName>
        <fullName evidence="2">Glycosyltransferase</fullName>
    </submittedName>
</protein>